<feature type="transmembrane region" description="Helical" evidence="12">
    <location>
        <begin position="464"/>
        <end position="487"/>
    </location>
</feature>
<evidence type="ECO:0000256" key="11">
    <source>
        <dbReference type="ARBA" id="ARBA00023136"/>
    </source>
</evidence>
<dbReference type="RefSeq" id="WP_060823618.1">
    <property type="nucleotide sequence ID" value="NZ_AP014938.1"/>
</dbReference>
<dbReference type="GO" id="GO:0046872">
    <property type="term" value="F:metal ion binding"/>
    <property type="evidence" value="ECO:0007669"/>
    <property type="project" value="UniProtKB-UniRule"/>
</dbReference>
<evidence type="ECO:0000256" key="8">
    <source>
        <dbReference type="ARBA" id="ARBA00022982"/>
    </source>
</evidence>
<dbReference type="GO" id="GO:0009055">
    <property type="term" value="F:electron transfer activity"/>
    <property type="evidence" value="ECO:0007669"/>
    <property type="project" value="UniProtKB-UniRule"/>
</dbReference>
<gene>
    <name evidence="13" type="ORF">RM6536_0110</name>
</gene>
<feature type="transmembrane region" description="Helical" evidence="12">
    <location>
        <begin position="369"/>
        <end position="388"/>
    </location>
</feature>
<evidence type="ECO:0000256" key="6">
    <source>
        <dbReference type="ARBA" id="ARBA00022692"/>
    </source>
</evidence>
<feature type="transmembrane region" description="Helical" evidence="12">
    <location>
        <begin position="181"/>
        <end position="202"/>
    </location>
</feature>
<dbReference type="PANTHER" id="PTHR30365:SF15">
    <property type="entry name" value="CYTOCHROME BD UBIQUINOL OXIDASE SUBUNIT 1"/>
    <property type="match status" value="1"/>
</dbReference>
<proteinExistence type="inferred from homology"/>
<evidence type="ECO:0000256" key="2">
    <source>
        <dbReference type="ARBA" id="ARBA00009819"/>
    </source>
</evidence>
<dbReference type="GO" id="GO:0016682">
    <property type="term" value="F:oxidoreductase activity, acting on diphenols and related substances as donors, oxygen as acceptor"/>
    <property type="evidence" value="ECO:0007669"/>
    <property type="project" value="TreeGrafter"/>
</dbReference>
<reference evidence="14" key="1">
    <citation type="submission" date="2015-08" db="EMBL/GenBank/DDBJ databases">
        <title>Complete genome sequence of Rothia mucilaginosa strain NUM-Rm6536.</title>
        <authorList>
            <person name="Nambu T."/>
        </authorList>
    </citation>
    <scope>NUCLEOTIDE SEQUENCE [LARGE SCALE GENOMIC DNA]</scope>
    <source>
        <strain evidence="14">NUM-Rm6536</strain>
    </source>
</reference>
<evidence type="ECO:0000256" key="10">
    <source>
        <dbReference type="ARBA" id="ARBA00023004"/>
    </source>
</evidence>
<dbReference type="Pfam" id="PF01654">
    <property type="entry name" value="Cyt_bd_oxida_I"/>
    <property type="match status" value="1"/>
</dbReference>
<feature type="transmembrane region" description="Helical" evidence="12">
    <location>
        <begin position="129"/>
        <end position="150"/>
    </location>
</feature>
<dbReference type="InterPro" id="IPR002585">
    <property type="entry name" value="Cyt-d_ubiquinol_oxidase_su_1"/>
</dbReference>
<keyword evidence="7 12" id="KW-0479">Metal-binding</keyword>
<feature type="transmembrane region" description="Helical" evidence="12">
    <location>
        <begin position="58"/>
        <end position="80"/>
    </location>
</feature>
<protein>
    <submittedName>
        <fullName evidence="13">Cytochrome d ubiquinol oxidase subunit I</fullName>
    </submittedName>
</protein>
<evidence type="ECO:0000313" key="14">
    <source>
        <dbReference type="Proteomes" id="UP000066203"/>
    </source>
</evidence>
<dbReference type="GO" id="GO:0020037">
    <property type="term" value="F:heme binding"/>
    <property type="evidence" value="ECO:0007669"/>
    <property type="project" value="TreeGrafter"/>
</dbReference>
<evidence type="ECO:0000256" key="3">
    <source>
        <dbReference type="ARBA" id="ARBA00022448"/>
    </source>
</evidence>
<keyword evidence="3 12" id="KW-0813">Transport</keyword>
<accession>A0A0K2RXP7</accession>
<evidence type="ECO:0000313" key="13">
    <source>
        <dbReference type="EMBL" id="BAS19357.1"/>
    </source>
</evidence>
<keyword evidence="8 12" id="KW-0249">Electron transport</keyword>
<keyword evidence="4 12" id="KW-1003">Cell membrane</keyword>
<dbReference type="PANTHER" id="PTHR30365">
    <property type="entry name" value="CYTOCHROME D UBIQUINOL OXIDASE"/>
    <property type="match status" value="1"/>
</dbReference>
<evidence type="ECO:0000256" key="5">
    <source>
        <dbReference type="ARBA" id="ARBA00022617"/>
    </source>
</evidence>
<comment type="similarity">
    <text evidence="2 12">Belongs to the cytochrome ubiquinol oxidase subunit 1 family.</text>
</comment>
<evidence type="ECO:0000256" key="4">
    <source>
        <dbReference type="ARBA" id="ARBA00022475"/>
    </source>
</evidence>
<dbReference type="EMBL" id="AP014938">
    <property type="protein sequence ID" value="BAS19357.1"/>
    <property type="molecule type" value="Genomic_DNA"/>
</dbReference>
<evidence type="ECO:0000256" key="12">
    <source>
        <dbReference type="PIRNR" id="PIRNR006446"/>
    </source>
</evidence>
<dbReference type="GO" id="GO:0019646">
    <property type="term" value="P:aerobic electron transport chain"/>
    <property type="evidence" value="ECO:0007669"/>
    <property type="project" value="InterPro"/>
</dbReference>
<comment type="subcellular location">
    <subcellularLocation>
        <location evidence="1">Cell membrane</location>
        <topology evidence="1">Multi-pass membrane protein</topology>
    </subcellularLocation>
</comment>
<evidence type="ECO:0000256" key="7">
    <source>
        <dbReference type="ARBA" id="ARBA00022723"/>
    </source>
</evidence>
<keyword evidence="5 12" id="KW-0349">Heme</keyword>
<sequence length="523" mass="57873">MDPLDFGRWQFGITTVYHFFMVPLTLGLGLVVTYLYIRYVRTKKDEYKRMTKFWGKLYLINFAMGVATGLVQEFQFGMAWSEYSRFVGDVFGAPLAMEGLFAFFVESTFLGLWIFGWDRLKPAVHAFSLFMAVLGSWISAFFILVANSWMQHPVGAEMIDGRPRMTDIGAVLLNPLAWVTFSHVITSAIQVAGGFLVGIAWYKLWRRRKDGIDKVVDGKVVVGESDKGARDKADFQVWFKSLRLGAVVGLLAFAGIGASGHIQAQMMIHEQPMKMAAAEAACHDGTSFSVLTVGELGAQSCDKITPVIEVPGVLSFLAHDNFDTPVKGIQTLLPEYEAKFGTNLPNNPLYGERAGQKIDYLPSLEVSYWGFRGMMGLGGIVLPFYLYALWVTRKKGVGTVPESKLLKNVAVWSILAPFFGIALGWIFTEMGRQPFVVAPNLQGDPSIHLFTAAAISPGVSGEEILFSLLTLGLLYGVLMVVEVYLLIKYVKAGVVAAMPELVQSHHEGESNDKSKRDVLEFAY</sequence>
<keyword evidence="10 12" id="KW-0408">Iron</keyword>
<organism evidence="13">
    <name type="scientific">Rothia mucilaginosa</name>
    <dbReference type="NCBI Taxonomy" id="43675"/>
    <lineage>
        <taxon>Bacteria</taxon>
        <taxon>Bacillati</taxon>
        <taxon>Actinomycetota</taxon>
        <taxon>Actinomycetes</taxon>
        <taxon>Micrococcales</taxon>
        <taxon>Micrococcaceae</taxon>
        <taxon>Rothia</taxon>
    </lineage>
</organism>
<dbReference type="PIRSF" id="PIRSF006446">
    <property type="entry name" value="Cyt_quinol_oxidase_1"/>
    <property type="match status" value="1"/>
</dbReference>
<evidence type="ECO:0000256" key="9">
    <source>
        <dbReference type="ARBA" id="ARBA00022989"/>
    </source>
</evidence>
<feature type="transmembrane region" description="Helical" evidence="12">
    <location>
        <begin position="242"/>
        <end position="264"/>
    </location>
</feature>
<feature type="transmembrane region" description="Helical" evidence="12">
    <location>
        <begin position="409"/>
        <end position="427"/>
    </location>
</feature>
<dbReference type="GO" id="GO:0005886">
    <property type="term" value="C:plasma membrane"/>
    <property type="evidence" value="ECO:0007669"/>
    <property type="project" value="UniProtKB-SubCell"/>
</dbReference>
<dbReference type="Proteomes" id="UP000066203">
    <property type="component" value="Chromosome"/>
</dbReference>
<dbReference type="GO" id="GO:0070069">
    <property type="term" value="C:cytochrome complex"/>
    <property type="evidence" value="ECO:0007669"/>
    <property type="project" value="UniProtKB-UniRule"/>
</dbReference>
<feature type="transmembrane region" description="Helical" evidence="12">
    <location>
        <begin position="100"/>
        <end position="117"/>
    </location>
</feature>
<name>A0A0K2RXP7_9MICC</name>
<keyword evidence="6 12" id="KW-0812">Transmembrane</keyword>
<keyword evidence="11 12" id="KW-0472">Membrane</keyword>
<evidence type="ECO:0000256" key="1">
    <source>
        <dbReference type="ARBA" id="ARBA00004651"/>
    </source>
</evidence>
<feature type="transmembrane region" description="Helical" evidence="12">
    <location>
        <begin position="16"/>
        <end position="37"/>
    </location>
</feature>
<dbReference type="PATRIC" id="fig|43675.28.peg.114"/>
<keyword evidence="9 12" id="KW-1133">Transmembrane helix</keyword>
<dbReference type="AlphaFoldDB" id="A0A0K2RXP7"/>